<gene>
    <name evidence="15" type="ORF">GSOID_T00000751001</name>
</gene>
<evidence type="ECO:0000256" key="3">
    <source>
        <dbReference type="ARBA" id="ARBA00005383"/>
    </source>
</evidence>
<dbReference type="Pfam" id="PF02891">
    <property type="entry name" value="zf-MIZ"/>
    <property type="match status" value="1"/>
</dbReference>
<dbReference type="SUPFAM" id="SSF57850">
    <property type="entry name" value="RING/U-box"/>
    <property type="match status" value="1"/>
</dbReference>
<dbReference type="FunCoup" id="E4WSL4">
    <property type="interactions" value="326"/>
</dbReference>
<keyword evidence="16" id="KW-1185">Reference proteome</keyword>
<dbReference type="GO" id="GO:0061665">
    <property type="term" value="F:SUMO ligase activity"/>
    <property type="evidence" value="ECO:0007669"/>
    <property type="project" value="TreeGrafter"/>
</dbReference>
<keyword evidence="5" id="KW-0479">Metal-binding</keyword>
<feature type="region of interest" description="Disordered" evidence="11">
    <location>
        <begin position="418"/>
        <end position="441"/>
    </location>
</feature>
<evidence type="ECO:0000256" key="5">
    <source>
        <dbReference type="ARBA" id="ARBA00022723"/>
    </source>
</evidence>
<dbReference type="InterPro" id="IPR023321">
    <property type="entry name" value="PINIT"/>
</dbReference>
<keyword evidence="9" id="KW-0539">Nucleus</keyword>
<evidence type="ECO:0000256" key="9">
    <source>
        <dbReference type="ARBA" id="ARBA00023242"/>
    </source>
</evidence>
<dbReference type="EMBL" id="FN653015">
    <property type="protein sequence ID" value="CBY20747.1"/>
    <property type="molecule type" value="Genomic_DNA"/>
</dbReference>
<feature type="domain" description="SP-RING-type" evidence="13">
    <location>
        <begin position="329"/>
        <end position="410"/>
    </location>
</feature>
<keyword evidence="7" id="KW-0833">Ubl conjugation pathway</keyword>
<evidence type="ECO:0000256" key="7">
    <source>
        <dbReference type="ARBA" id="ARBA00022786"/>
    </source>
</evidence>
<evidence type="ECO:0000259" key="13">
    <source>
        <dbReference type="PROSITE" id="PS51044"/>
    </source>
</evidence>
<dbReference type="Gene3D" id="1.10.720.30">
    <property type="entry name" value="SAP domain"/>
    <property type="match status" value="1"/>
</dbReference>
<dbReference type="GO" id="GO:0008270">
    <property type="term" value="F:zinc ion binding"/>
    <property type="evidence" value="ECO:0007669"/>
    <property type="project" value="UniProtKB-KW"/>
</dbReference>
<evidence type="ECO:0000256" key="1">
    <source>
        <dbReference type="ARBA" id="ARBA00004123"/>
    </source>
</evidence>
<comment type="similarity">
    <text evidence="3">Belongs to the PIAS family.</text>
</comment>
<evidence type="ECO:0000256" key="8">
    <source>
        <dbReference type="ARBA" id="ARBA00022833"/>
    </source>
</evidence>
<feature type="domain" description="PINIT" evidence="14">
    <location>
        <begin position="125"/>
        <end position="300"/>
    </location>
</feature>
<dbReference type="InterPro" id="IPR036361">
    <property type="entry name" value="SAP_dom_sf"/>
</dbReference>
<reference evidence="15" key="1">
    <citation type="journal article" date="2010" name="Science">
        <title>Plasticity of animal genome architecture unmasked by rapid evolution of a pelagic tunicate.</title>
        <authorList>
            <person name="Denoeud F."/>
            <person name="Henriet S."/>
            <person name="Mungpakdee S."/>
            <person name="Aury J.M."/>
            <person name="Da Silva C."/>
            <person name="Brinkmann H."/>
            <person name="Mikhaleva J."/>
            <person name="Olsen L.C."/>
            <person name="Jubin C."/>
            <person name="Canestro C."/>
            <person name="Bouquet J.M."/>
            <person name="Danks G."/>
            <person name="Poulain J."/>
            <person name="Campsteijn C."/>
            <person name="Adamski M."/>
            <person name="Cross I."/>
            <person name="Yadetie F."/>
            <person name="Muffato M."/>
            <person name="Louis A."/>
            <person name="Butcher S."/>
            <person name="Tsagkogeorga G."/>
            <person name="Konrad A."/>
            <person name="Singh S."/>
            <person name="Jensen M.F."/>
            <person name="Cong E.H."/>
            <person name="Eikeseth-Otteraa H."/>
            <person name="Noel B."/>
            <person name="Anthouard V."/>
            <person name="Porcel B.M."/>
            <person name="Kachouri-Lafond R."/>
            <person name="Nishino A."/>
            <person name="Ugolini M."/>
            <person name="Chourrout P."/>
            <person name="Nishida H."/>
            <person name="Aasland R."/>
            <person name="Huzurbazar S."/>
            <person name="Westhof E."/>
            <person name="Delsuc F."/>
            <person name="Lehrach H."/>
            <person name="Reinhardt R."/>
            <person name="Weissenbach J."/>
            <person name="Roy S.W."/>
            <person name="Artiguenave F."/>
            <person name="Postlethwait J.H."/>
            <person name="Manak J.R."/>
            <person name="Thompson E.M."/>
            <person name="Jaillon O."/>
            <person name="Du Pasquier L."/>
            <person name="Boudinot P."/>
            <person name="Liberles D.A."/>
            <person name="Volff J.N."/>
            <person name="Philippe H."/>
            <person name="Lenhard B."/>
            <person name="Roest Crollius H."/>
            <person name="Wincker P."/>
            <person name="Chourrout D."/>
        </authorList>
    </citation>
    <scope>NUCLEOTIDE SEQUENCE [LARGE SCALE GENOMIC DNA]</scope>
</reference>
<dbReference type="Proteomes" id="UP000001307">
    <property type="component" value="Unassembled WGS sequence"/>
</dbReference>
<dbReference type="OrthoDB" id="10263264at2759"/>
<dbReference type="InterPro" id="IPR038654">
    <property type="entry name" value="PINIT_sf"/>
</dbReference>
<dbReference type="GO" id="GO:0016925">
    <property type="term" value="P:protein sumoylation"/>
    <property type="evidence" value="ECO:0007669"/>
    <property type="project" value="UniProtKB-UniPathway"/>
</dbReference>
<proteinExistence type="inferred from homology"/>
<evidence type="ECO:0000256" key="6">
    <source>
        <dbReference type="ARBA" id="ARBA00022771"/>
    </source>
</evidence>
<dbReference type="PANTHER" id="PTHR10782:SF94">
    <property type="entry name" value="SUPPRESSOR OF VARIEGATION 2-10, ISOFORM I"/>
    <property type="match status" value="1"/>
</dbReference>
<dbReference type="CDD" id="cd16650">
    <property type="entry name" value="SP-RING_PIAS-like"/>
    <property type="match status" value="1"/>
</dbReference>
<feature type="region of interest" description="Disordered" evidence="11">
    <location>
        <begin position="478"/>
        <end position="558"/>
    </location>
</feature>
<keyword evidence="6 10" id="KW-0863">Zinc-finger</keyword>
<feature type="domain" description="SAP" evidence="12">
    <location>
        <begin position="36"/>
        <end position="70"/>
    </location>
</feature>
<organism evidence="15">
    <name type="scientific">Oikopleura dioica</name>
    <name type="common">Tunicate</name>
    <dbReference type="NCBI Taxonomy" id="34765"/>
    <lineage>
        <taxon>Eukaryota</taxon>
        <taxon>Metazoa</taxon>
        <taxon>Chordata</taxon>
        <taxon>Tunicata</taxon>
        <taxon>Appendicularia</taxon>
        <taxon>Copelata</taxon>
        <taxon>Oikopleuridae</taxon>
        <taxon>Oikopleura</taxon>
    </lineage>
</organism>
<dbReference type="UniPathway" id="UPA00886"/>
<comment type="pathway">
    <text evidence="2">Protein modification; protein sumoylation.</text>
</comment>
<evidence type="ECO:0000256" key="11">
    <source>
        <dbReference type="SAM" id="MobiDB-lite"/>
    </source>
</evidence>
<dbReference type="InterPro" id="IPR013083">
    <property type="entry name" value="Znf_RING/FYVE/PHD"/>
</dbReference>
<dbReference type="InterPro" id="IPR003034">
    <property type="entry name" value="SAP_dom"/>
</dbReference>
<dbReference type="GO" id="GO:0005634">
    <property type="term" value="C:nucleus"/>
    <property type="evidence" value="ECO:0007669"/>
    <property type="project" value="UniProtKB-SubCell"/>
</dbReference>
<dbReference type="Gene3D" id="2.60.120.780">
    <property type="entry name" value="PINIT domain"/>
    <property type="match status" value="1"/>
</dbReference>
<dbReference type="InterPro" id="IPR004181">
    <property type="entry name" value="Znf_MIZ"/>
</dbReference>
<keyword evidence="4" id="KW-0808">Transferase</keyword>
<dbReference type="PROSITE" id="PS50800">
    <property type="entry name" value="SAP"/>
    <property type="match status" value="1"/>
</dbReference>
<evidence type="ECO:0000256" key="2">
    <source>
        <dbReference type="ARBA" id="ARBA00004718"/>
    </source>
</evidence>
<evidence type="ECO:0000256" key="4">
    <source>
        <dbReference type="ARBA" id="ARBA00022679"/>
    </source>
</evidence>
<dbReference type="Gene3D" id="3.30.40.10">
    <property type="entry name" value="Zinc/RING finger domain, C3HC4 (zinc finger)"/>
    <property type="match status" value="1"/>
</dbReference>
<feature type="compositionally biased region" description="Polar residues" evidence="11">
    <location>
        <begin position="517"/>
        <end position="533"/>
    </location>
</feature>
<dbReference type="PANTHER" id="PTHR10782">
    <property type="entry name" value="ZINC FINGER MIZ DOMAIN-CONTAINING PROTEIN"/>
    <property type="match status" value="1"/>
</dbReference>
<dbReference type="GO" id="GO:0000785">
    <property type="term" value="C:chromatin"/>
    <property type="evidence" value="ECO:0007669"/>
    <property type="project" value="TreeGrafter"/>
</dbReference>
<evidence type="ECO:0000259" key="14">
    <source>
        <dbReference type="PROSITE" id="PS51466"/>
    </source>
</evidence>
<dbReference type="AlphaFoldDB" id="E4WSL4"/>
<dbReference type="PROSITE" id="PS51466">
    <property type="entry name" value="PINIT"/>
    <property type="match status" value="1"/>
</dbReference>
<feature type="compositionally biased region" description="Low complexity" evidence="11">
    <location>
        <begin position="534"/>
        <end position="549"/>
    </location>
</feature>
<evidence type="ECO:0000259" key="12">
    <source>
        <dbReference type="PROSITE" id="PS50800"/>
    </source>
</evidence>
<dbReference type="InParanoid" id="E4WSL4"/>
<evidence type="ECO:0008006" key="17">
    <source>
        <dbReference type="Google" id="ProtNLM"/>
    </source>
</evidence>
<protein>
    <recommendedName>
        <fullName evidence="17">SP-RING-type domain-containing protein</fullName>
    </recommendedName>
</protein>
<dbReference type="GO" id="GO:0003712">
    <property type="term" value="F:transcription coregulator activity"/>
    <property type="evidence" value="ECO:0007669"/>
    <property type="project" value="TreeGrafter"/>
</dbReference>
<accession>E4WSL4</accession>
<evidence type="ECO:0000313" key="15">
    <source>
        <dbReference type="EMBL" id="CBY20747.1"/>
    </source>
</evidence>
<evidence type="ECO:0000313" key="16">
    <source>
        <dbReference type="Proteomes" id="UP000001307"/>
    </source>
</evidence>
<comment type="subcellular location">
    <subcellularLocation>
        <location evidence="1">Nucleus</location>
    </subcellularLocation>
</comment>
<dbReference type="Pfam" id="PF14324">
    <property type="entry name" value="PINIT"/>
    <property type="match status" value="1"/>
</dbReference>
<name>E4WSL4_OIKDI</name>
<sequence>MPLSYADKQWFRELEQQCDKEKMANPNEFSALRQMICQFRVSELTTLLHSQSRPKTGRKRELMERSLDLLNGTITNELKRKIHELDQLRNPSRMHQYHGPGMSMSEVNNIAVGDIWLNEDNGYGAAPPKGPAMKPETGVKLRPLAFYDQIESIQKPTKIPGTGTRMQGSLFYIRIPRSSMEKFKTGQGATKEKYLFMLRFFDLSNVALGHTVLSDELPLGVRLRINDKEATLPPHIPPSKAGVEPKRQKKPVNITPEIRNVLDKAIMANLPQIDISVWCQWKEEDQVRRWGLNVDLVESIPAEVVLERVKANVCSKEETINLVKEKLNPDADVACASISVSLQCPVGCIRMKTPVRTRQCTHFQCFDADPYLRMNEKKPTWNCPVCHRTAYFTELVVDEYFAEICKVSKANEVDFEPSGTWKEHREKKEKKPKQDFGAESAPAAKLETIALDSDDENPTHETLSSEISEMKTEAGQLTFAPPAPASPQDSSVICISDSDDEPVSPIAKRSRMESREATTSPAVNQNATTQRNASQTPSTSSRPPSNIRSQSDQFQKTNAHIPRTEEEPLNPFSNHFQANNIDPNILLQLLASQNHLTQNQANLPIQFSHTQDVITID</sequence>
<dbReference type="SUPFAM" id="SSF68906">
    <property type="entry name" value="SAP domain"/>
    <property type="match status" value="1"/>
</dbReference>
<evidence type="ECO:0000256" key="10">
    <source>
        <dbReference type="PROSITE-ProRule" id="PRU00452"/>
    </source>
</evidence>
<dbReference type="GO" id="GO:0006357">
    <property type="term" value="P:regulation of transcription by RNA polymerase II"/>
    <property type="evidence" value="ECO:0007669"/>
    <property type="project" value="TreeGrafter"/>
</dbReference>
<keyword evidence="8" id="KW-0862">Zinc</keyword>
<dbReference type="PROSITE" id="PS51044">
    <property type="entry name" value="ZF_SP_RING"/>
    <property type="match status" value="1"/>
</dbReference>